<dbReference type="SUPFAM" id="SSF54616">
    <property type="entry name" value="DNA-binding domain of Mlu1-box binding protein MBP1"/>
    <property type="match status" value="1"/>
</dbReference>
<dbReference type="PANTHER" id="PTHR38044">
    <property type="entry name" value="BOUQUET FORMATION PROTEIN 4"/>
    <property type="match status" value="1"/>
</dbReference>
<feature type="non-terminal residue" evidence="3">
    <location>
        <position position="1"/>
    </location>
</feature>
<accession>A0A0D6ERQ4</accession>
<dbReference type="GO" id="GO:0003677">
    <property type="term" value="F:DNA binding"/>
    <property type="evidence" value="ECO:0007669"/>
    <property type="project" value="InterPro"/>
</dbReference>
<dbReference type="InterPro" id="IPR037548">
    <property type="entry name" value="Bqt4"/>
</dbReference>
<evidence type="ECO:0000313" key="3">
    <source>
        <dbReference type="EMBL" id="CEQ42787.1"/>
    </source>
</evidence>
<reference evidence="4" key="1">
    <citation type="submission" date="2015-02" db="EMBL/GenBank/DDBJ databases">
        <authorList>
            <person name="Gon?alves P."/>
        </authorList>
    </citation>
    <scope>NUCLEOTIDE SEQUENCE [LARGE SCALE GENOMIC DNA]</scope>
</reference>
<dbReference type="Proteomes" id="UP000243876">
    <property type="component" value="Unassembled WGS sequence"/>
</dbReference>
<protein>
    <submittedName>
        <fullName evidence="3">SPOSA6832_04655-mRNA-1:cds</fullName>
    </submittedName>
</protein>
<dbReference type="InterPro" id="IPR003163">
    <property type="entry name" value="Tscrpt_reg_HTH_APSES-type"/>
</dbReference>
<evidence type="ECO:0000259" key="2">
    <source>
        <dbReference type="PROSITE" id="PS51299"/>
    </source>
</evidence>
<name>A0A0D6ERQ4_SPOSA</name>
<feature type="region of interest" description="Disordered" evidence="1">
    <location>
        <begin position="1"/>
        <end position="90"/>
    </location>
</feature>
<dbReference type="GO" id="GO:0070197">
    <property type="term" value="P:meiotic attachment of telomere to nuclear envelope"/>
    <property type="evidence" value="ECO:0007669"/>
    <property type="project" value="InterPro"/>
</dbReference>
<feature type="domain" description="HTH APSES-type" evidence="2">
    <location>
        <begin position="156"/>
        <end position="276"/>
    </location>
</feature>
<dbReference type="GO" id="GO:0044820">
    <property type="term" value="P:mitotic telomere tethering at nuclear periphery"/>
    <property type="evidence" value="ECO:0007669"/>
    <property type="project" value="TreeGrafter"/>
</dbReference>
<feature type="compositionally biased region" description="Polar residues" evidence="1">
    <location>
        <begin position="302"/>
        <end position="315"/>
    </location>
</feature>
<organism evidence="3 4">
    <name type="scientific">Sporidiobolus salmonicolor</name>
    <name type="common">Yeast-like fungus</name>
    <name type="synonym">Sporobolomyces salmonicolor</name>
    <dbReference type="NCBI Taxonomy" id="5005"/>
    <lineage>
        <taxon>Eukaryota</taxon>
        <taxon>Fungi</taxon>
        <taxon>Dikarya</taxon>
        <taxon>Basidiomycota</taxon>
        <taxon>Pucciniomycotina</taxon>
        <taxon>Microbotryomycetes</taxon>
        <taxon>Sporidiobolales</taxon>
        <taxon>Sporidiobolaceae</taxon>
        <taxon>Sporobolomyces</taxon>
    </lineage>
</organism>
<dbReference type="AlphaFoldDB" id="A0A0D6ERQ4"/>
<feature type="compositionally biased region" description="Polar residues" evidence="1">
    <location>
        <begin position="60"/>
        <end position="72"/>
    </location>
</feature>
<dbReference type="OrthoDB" id="1935484at2759"/>
<dbReference type="GO" id="GO:1990862">
    <property type="term" value="C:nuclear membrane complex Bqt3-Bqt4"/>
    <property type="evidence" value="ECO:0007669"/>
    <property type="project" value="InterPro"/>
</dbReference>
<proteinExistence type="predicted"/>
<gene>
    <name evidence="3" type="primary">SPOSA6832_04655</name>
</gene>
<evidence type="ECO:0000256" key="1">
    <source>
        <dbReference type="SAM" id="MobiDB-lite"/>
    </source>
</evidence>
<dbReference type="InterPro" id="IPR036887">
    <property type="entry name" value="HTH_APSES_sf"/>
</dbReference>
<dbReference type="Gene3D" id="3.10.260.10">
    <property type="entry name" value="Transcription regulator HTH, APSES-type DNA-binding domain"/>
    <property type="match status" value="1"/>
</dbReference>
<dbReference type="EMBL" id="CENE01000036">
    <property type="protein sequence ID" value="CEQ42787.1"/>
    <property type="molecule type" value="Genomic_DNA"/>
</dbReference>
<dbReference type="PROSITE" id="PS51299">
    <property type="entry name" value="HTH_APSES"/>
    <property type="match status" value="1"/>
</dbReference>
<dbReference type="PANTHER" id="PTHR38044:SF1">
    <property type="entry name" value="BOUQUET FORMATION PROTEIN 4"/>
    <property type="match status" value="1"/>
</dbReference>
<sequence>MAGRSASKSPAPPAVRRSSRQSTPTRELASPPPTTRSRASGVGLPNSASTPAISTLAVPTASSMPKSPSTRVLSPRLAAKHQQHRPPLPTEKVNKLMDASKSPKLHKVKTQTLHLGDDNGTITIARVKCPVPKGHPKREAGDGGLDEVVTAWDGLKLGAREGADSIQTNQAFPSRSHIIKRFDTNAVSASSLFRAAFPGASAEEEAVEMRWIAIGSRGMYGDTAAAGVEHDETKKLSGTWIPAQHAHALAAEYGITKFATDLIDFVEGDRKGLETPESAAAESDDSTAVRSPRSKRARVSSPLANKTSTSAQALSGATAPGVSIFQTLSTAPESGIVTETTEVKLDVPAGGQPTSGNGLVASDEQVEAQLAAAKELVQSLKKAGTLAELTESTAIPESASSKKRPLVIDEDDAALPTSGTLADLAAADDKVVDNRSFLSKLFRRKPRKMPTQASRETKALPSREIVVLDADAADQGEGRRWVAGLGLAVAVGATAAAPYLFG</sequence>
<feature type="region of interest" description="Disordered" evidence="1">
    <location>
        <begin position="274"/>
        <end position="316"/>
    </location>
</feature>
<evidence type="ECO:0000313" key="4">
    <source>
        <dbReference type="Proteomes" id="UP000243876"/>
    </source>
</evidence>
<keyword evidence="4" id="KW-1185">Reference proteome</keyword>